<evidence type="ECO:0000313" key="6">
    <source>
        <dbReference type="EMBL" id="ARS35168.1"/>
    </source>
</evidence>
<keyword evidence="7" id="KW-1185">Reference proteome</keyword>
<gene>
    <name evidence="6" type="ORF">CA264_06770</name>
</gene>
<evidence type="ECO:0000313" key="7">
    <source>
        <dbReference type="Proteomes" id="UP000266292"/>
    </source>
</evidence>
<dbReference type="PROSITE" id="PS51257">
    <property type="entry name" value="PROKAR_LIPOPROTEIN"/>
    <property type="match status" value="1"/>
</dbReference>
<evidence type="ECO:0000259" key="5">
    <source>
        <dbReference type="PROSITE" id="PS51352"/>
    </source>
</evidence>
<evidence type="ECO:0000256" key="4">
    <source>
        <dbReference type="ARBA" id="ARBA00023284"/>
    </source>
</evidence>
<dbReference type="GO" id="GO:0016491">
    <property type="term" value="F:oxidoreductase activity"/>
    <property type="evidence" value="ECO:0007669"/>
    <property type="project" value="InterPro"/>
</dbReference>
<evidence type="ECO:0000256" key="2">
    <source>
        <dbReference type="ARBA" id="ARBA00022748"/>
    </source>
</evidence>
<dbReference type="InterPro" id="IPR025380">
    <property type="entry name" value="DUF4369"/>
</dbReference>
<dbReference type="Gene3D" id="3.40.30.10">
    <property type="entry name" value="Glutaredoxin"/>
    <property type="match status" value="1"/>
</dbReference>
<dbReference type="RefSeq" id="WP_025605735.1">
    <property type="nucleotide sequence ID" value="NZ_CP021235.1"/>
</dbReference>
<dbReference type="OrthoDB" id="979391at2"/>
<feature type="domain" description="Thioredoxin" evidence="5">
    <location>
        <begin position="237"/>
        <end position="376"/>
    </location>
</feature>
<keyword evidence="2" id="KW-0201">Cytochrome c-type biogenesis</keyword>
<dbReference type="PANTHER" id="PTHR42852">
    <property type="entry name" value="THIOL:DISULFIDE INTERCHANGE PROTEIN DSBE"/>
    <property type="match status" value="1"/>
</dbReference>
<dbReference type="KEGG" id="pact:CA264_06770"/>
<dbReference type="InterPro" id="IPR013766">
    <property type="entry name" value="Thioredoxin_domain"/>
</dbReference>
<dbReference type="GO" id="GO:0017004">
    <property type="term" value="P:cytochrome complex assembly"/>
    <property type="evidence" value="ECO:0007669"/>
    <property type="project" value="UniProtKB-KW"/>
</dbReference>
<keyword evidence="3" id="KW-1015">Disulfide bond</keyword>
<dbReference type="GO" id="GO:0016209">
    <property type="term" value="F:antioxidant activity"/>
    <property type="evidence" value="ECO:0007669"/>
    <property type="project" value="InterPro"/>
</dbReference>
<evidence type="ECO:0000256" key="3">
    <source>
        <dbReference type="ARBA" id="ARBA00023157"/>
    </source>
</evidence>
<dbReference type="STRING" id="709015.GCA_000472485_01352"/>
<dbReference type="Proteomes" id="UP000266292">
    <property type="component" value="Chromosome"/>
</dbReference>
<dbReference type="InterPro" id="IPR036249">
    <property type="entry name" value="Thioredoxin-like_sf"/>
</dbReference>
<keyword evidence="4" id="KW-0676">Redox-active center</keyword>
<organism evidence="6 7">
    <name type="scientific">Pontibacter actiniarum</name>
    <dbReference type="NCBI Taxonomy" id="323450"/>
    <lineage>
        <taxon>Bacteria</taxon>
        <taxon>Pseudomonadati</taxon>
        <taxon>Bacteroidota</taxon>
        <taxon>Cytophagia</taxon>
        <taxon>Cytophagales</taxon>
        <taxon>Hymenobacteraceae</taxon>
        <taxon>Pontibacter</taxon>
    </lineage>
</organism>
<dbReference type="AlphaFoldDB" id="A0A1X9YQM3"/>
<dbReference type="CDD" id="cd02966">
    <property type="entry name" value="TlpA_like_family"/>
    <property type="match status" value="1"/>
</dbReference>
<dbReference type="EMBL" id="CP021235">
    <property type="protein sequence ID" value="ARS35168.1"/>
    <property type="molecule type" value="Genomic_DNA"/>
</dbReference>
<name>A0A1X9YQM3_9BACT</name>
<accession>A0A1X9YQM3</accession>
<dbReference type="InterPro" id="IPR000866">
    <property type="entry name" value="AhpC/TSA"/>
</dbReference>
<dbReference type="GO" id="GO:0030313">
    <property type="term" value="C:cell envelope"/>
    <property type="evidence" value="ECO:0007669"/>
    <property type="project" value="UniProtKB-SubCell"/>
</dbReference>
<dbReference type="SUPFAM" id="SSF52833">
    <property type="entry name" value="Thioredoxin-like"/>
    <property type="match status" value="1"/>
</dbReference>
<comment type="subcellular location">
    <subcellularLocation>
        <location evidence="1">Cell envelope</location>
    </subcellularLocation>
</comment>
<dbReference type="PANTHER" id="PTHR42852:SF6">
    <property type="entry name" value="THIOL:DISULFIDE INTERCHANGE PROTEIN DSBE"/>
    <property type="match status" value="1"/>
</dbReference>
<proteinExistence type="predicted"/>
<dbReference type="Pfam" id="PF14289">
    <property type="entry name" value="DUF4369"/>
    <property type="match status" value="1"/>
</dbReference>
<dbReference type="InterPro" id="IPR050553">
    <property type="entry name" value="Thioredoxin_ResA/DsbE_sf"/>
</dbReference>
<evidence type="ECO:0000256" key="1">
    <source>
        <dbReference type="ARBA" id="ARBA00004196"/>
    </source>
</evidence>
<protein>
    <recommendedName>
        <fullName evidence="5">Thioredoxin domain-containing protein</fullName>
    </recommendedName>
</protein>
<dbReference type="Pfam" id="PF00578">
    <property type="entry name" value="AhpC-TSA"/>
    <property type="match status" value="1"/>
</dbReference>
<reference evidence="7" key="1">
    <citation type="submission" date="2017-05" db="EMBL/GenBank/DDBJ databases">
        <authorList>
            <person name="Ray J."/>
            <person name="Price M."/>
            <person name="Deutschbauer A."/>
        </authorList>
    </citation>
    <scope>NUCLEOTIDE SEQUENCE [LARGE SCALE GENOMIC DNA]</scope>
    <source>
        <strain evidence="7">DSM 19842</strain>
    </source>
</reference>
<sequence>MKKSLFLLTTGIIVVFTACQKHTTGFTVSANLSGFSEKAKVIVANGNTGKVLDSTALVDNQFVATGLIEEPPVPITIQVSSENNETAYAVIYIGNEDVKVSGRKEDFPDALEVTGSHYQKYKAELDKGIAPLNKKRSEKLQEMFSLRQEGKWNDSLQRAYWSKESGVITHIDDQISHITRSFIEDNINSDYALSQLVLNKADFTKEFIERQLGRLNADYKNSASAKVLTTYLGSKPLENGDKFYDFTAENQKGEHVPFANSFKDKYVLLEFCSPYCSWCVKALPEIKELSKQESESLDIVTMNVDSNKEDWLKKYTSNKITWTSLYDKDGRYSDVYTKYRVFMTPTYYLFDKNGLVVGKWDGYSDSLLEEIKERLKHGN</sequence>
<dbReference type="PROSITE" id="PS51352">
    <property type="entry name" value="THIOREDOXIN_2"/>
    <property type="match status" value="1"/>
</dbReference>